<feature type="domain" description="DUF2207" evidence="3">
    <location>
        <begin position="60"/>
        <end position="208"/>
    </location>
</feature>
<dbReference type="AlphaFoldDB" id="A0A7H0H216"/>
<dbReference type="EMBL" id="CP060789">
    <property type="protein sequence ID" value="QNP54582.1"/>
    <property type="molecule type" value="Genomic_DNA"/>
</dbReference>
<evidence type="ECO:0000256" key="2">
    <source>
        <dbReference type="SAM" id="Phobius"/>
    </source>
</evidence>
<keyword evidence="2" id="KW-1133">Transmembrane helix</keyword>
<keyword evidence="6" id="KW-1185">Reference proteome</keyword>
<dbReference type="KEGG" id="tdf:H9L22_09515"/>
<evidence type="ECO:0000256" key="1">
    <source>
        <dbReference type="SAM" id="MobiDB-lite"/>
    </source>
</evidence>
<sequence>MLHDIRRWIAYPLIAVALCLIAGLAAGTGPKAPEPDGDMTVDSFDAVYALETGAHGTLNARVTETIAVDMADGDRHGIVRTIPLRYESHTIGVSGIQVEGRLRMDGDAAPADDWRTVEKRNLSDGDDTIELRIGSDRTTLHEGTQEYRITYLLSDIALNRGDGAQELYLDVNGTGWGTPFGRVTASVQVPRPLADRLNGDTACYAGPPGSTQTCRTETSGTDPVDLYSKAVHLRQFETMTIAVGFAPGTFATAYTPTDHVVAGAVWLAVPPALALLALLIVTVPPLIGRYLRSRPVLVVDYEPPADIEPLVAAEVWGVPGRGLTAQLLASVVRGEARITTAEPAGSEASPGRERSGRRKLTRLASSLRVDGLEELDDRWTGSLMRGMFAGRSLHEPNLSASLLDRRRSIVNGAGQRYHGGGAGWFLPAYIALIMVAIACTLFAVRFHEAPLVWALTSTLVATLLLVAALYRTPTSGRLTPAGEATYQHLRGLERFMTMSEGERIAWLQGTATAPRVGDGDDEVLLKLYEPLLPYAVIFGLERSWARLIGEHHRAVPGRADWVAALPAVPLGDVVASLAGDVGERRIRGQAMAGVNHGISRAAEATGRSVSNAFQSAGDGGSRGGGGWSGGGSSGGSSGGGRAGGGMGGGGGSSW</sequence>
<gene>
    <name evidence="5" type="ORF">H9L22_09515</name>
</gene>
<feature type="transmembrane region" description="Helical" evidence="2">
    <location>
        <begin position="424"/>
        <end position="444"/>
    </location>
</feature>
<evidence type="ECO:0000313" key="5">
    <source>
        <dbReference type="EMBL" id="QNP54582.1"/>
    </source>
</evidence>
<feature type="domain" description="Predicted membrane protein YciQ-like C-terminal" evidence="4">
    <location>
        <begin position="301"/>
        <end position="546"/>
    </location>
</feature>
<feature type="region of interest" description="Disordered" evidence="1">
    <location>
        <begin position="611"/>
        <end position="654"/>
    </location>
</feature>
<keyword evidence="2" id="KW-0472">Membrane</keyword>
<evidence type="ECO:0000259" key="4">
    <source>
        <dbReference type="Pfam" id="PF20990"/>
    </source>
</evidence>
<keyword evidence="2" id="KW-0812">Transmembrane</keyword>
<organism evidence="5 6">
    <name type="scientific">Tessaracoccus defluvii</name>
    <dbReference type="NCBI Taxonomy" id="1285901"/>
    <lineage>
        <taxon>Bacteria</taxon>
        <taxon>Bacillati</taxon>
        <taxon>Actinomycetota</taxon>
        <taxon>Actinomycetes</taxon>
        <taxon>Propionibacteriales</taxon>
        <taxon>Propionibacteriaceae</taxon>
        <taxon>Tessaracoccus</taxon>
    </lineage>
</organism>
<dbReference type="InterPro" id="IPR048389">
    <property type="entry name" value="YciQ-like_C"/>
</dbReference>
<feature type="transmembrane region" description="Helical" evidence="2">
    <location>
        <begin position="450"/>
        <end position="470"/>
    </location>
</feature>
<protein>
    <submittedName>
        <fullName evidence="5">DUF2207 domain-containing protein</fullName>
    </submittedName>
</protein>
<evidence type="ECO:0000259" key="3">
    <source>
        <dbReference type="Pfam" id="PF09972"/>
    </source>
</evidence>
<reference evidence="5 6" key="1">
    <citation type="submission" date="2020-08" db="EMBL/GenBank/DDBJ databases">
        <title>Genome sequence of Tessaracoccus defluvii JCM 17540T.</title>
        <authorList>
            <person name="Hyun D.-W."/>
            <person name="Bae J.-W."/>
        </authorList>
    </citation>
    <scope>NUCLEOTIDE SEQUENCE [LARGE SCALE GENOMIC DNA]</scope>
    <source>
        <strain evidence="5 6">JCM 17540</strain>
    </source>
</reference>
<dbReference type="RefSeq" id="WP_187719722.1">
    <property type="nucleotide sequence ID" value="NZ_BAABBL010000022.1"/>
</dbReference>
<dbReference type="InterPro" id="IPR018702">
    <property type="entry name" value="DUF2207"/>
</dbReference>
<proteinExistence type="predicted"/>
<accession>A0A7H0H216</accession>
<dbReference type="Pfam" id="PF09972">
    <property type="entry name" value="DUF2207"/>
    <property type="match status" value="1"/>
</dbReference>
<dbReference type="Pfam" id="PF20990">
    <property type="entry name" value="DUF2207_C"/>
    <property type="match status" value="1"/>
</dbReference>
<feature type="compositionally biased region" description="Gly residues" evidence="1">
    <location>
        <begin position="617"/>
        <end position="654"/>
    </location>
</feature>
<evidence type="ECO:0000313" key="6">
    <source>
        <dbReference type="Proteomes" id="UP000516117"/>
    </source>
</evidence>
<dbReference type="Proteomes" id="UP000516117">
    <property type="component" value="Chromosome"/>
</dbReference>
<name>A0A7H0H216_9ACTN</name>